<evidence type="ECO:0000256" key="4">
    <source>
        <dbReference type="ARBA" id="ARBA00022622"/>
    </source>
</evidence>
<dbReference type="Pfam" id="PF13206">
    <property type="entry name" value="VSG_B"/>
    <property type="match status" value="1"/>
</dbReference>
<evidence type="ECO:0000313" key="11">
    <source>
        <dbReference type="Proteomes" id="UP000195570"/>
    </source>
</evidence>
<keyword evidence="6" id="KW-0472">Membrane</keyword>
<feature type="domain" description="Trypanosome variant surface glycoprotein B-type N-terminal" evidence="9">
    <location>
        <begin position="1"/>
        <end position="293"/>
    </location>
</feature>
<comment type="subcellular location">
    <subcellularLocation>
        <location evidence="2">Cell membrane</location>
        <topology evidence="2">Lipid-anchor</topology>
        <topology evidence="2">GPI-anchor</topology>
    </subcellularLocation>
</comment>
<protein>
    <submittedName>
        <fullName evidence="10">Variant surface protein (VSG), putative</fullName>
    </submittedName>
</protein>
<evidence type="ECO:0000256" key="7">
    <source>
        <dbReference type="ARBA" id="ARBA00023180"/>
    </source>
</evidence>
<evidence type="ECO:0000259" key="9">
    <source>
        <dbReference type="Pfam" id="PF13206"/>
    </source>
</evidence>
<comment type="function">
    <text evidence="1">VSG forms a coat on the surface of the parasite. The trypanosome evades the immune response of the host by expressing a series of antigenically distinct VSGs from an estimated 1000 VSG genes.</text>
</comment>
<keyword evidence="5" id="KW-0732">Signal</keyword>
<evidence type="ECO:0000256" key="5">
    <source>
        <dbReference type="ARBA" id="ARBA00022729"/>
    </source>
</evidence>
<dbReference type="GO" id="GO:0005886">
    <property type="term" value="C:plasma membrane"/>
    <property type="evidence" value="ECO:0007669"/>
    <property type="project" value="UniProtKB-SubCell"/>
</dbReference>
<evidence type="ECO:0000256" key="2">
    <source>
        <dbReference type="ARBA" id="ARBA00004609"/>
    </source>
</evidence>
<dbReference type="RefSeq" id="XP_067082094.1">
    <property type="nucleotide sequence ID" value="XM_067225993.1"/>
</dbReference>
<evidence type="ECO:0000256" key="3">
    <source>
        <dbReference type="ARBA" id="ARBA00022475"/>
    </source>
</evidence>
<evidence type="ECO:0000256" key="6">
    <source>
        <dbReference type="ARBA" id="ARBA00023136"/>
    </source>
</evidence>
<evidence type="ECO:0000256" key="8">
    <source>
        <dbReference type="ARBA" id="ARBA00023288"/>
    </source>
</evidence>
<dbReference type="EMBL" id="CZPT02001627">
    <property type="protein sequence ID" value="SCU71423.1"/>
    <property type="molecule type" value="Genomic_DNA"/>
</dbReference>
<evidence type="ECO:0000313" key="10">
    <source>
        <dbReference type="EMBL" id="SCU71423.1"/>
    </source>
</evidence>
<name>A0A1G4IGA2_TRYEQ</name>
<dbReference type="VEuPathDB" id="TriTrypDB:TEOVI_000300400"/>
<keyword evidence="7" id="KW-0325">Glycoprotein</keyword>
<accession>A0A1G4IGA2</accession>
<keyword evidence="4" id="KW-0336">GPI-anchor</keyword>
<evidence type="ECO:0000256" key="1">
    <source>
        <dbReference type="ARBA" id="ARBA00002523"/>
    </source>
</evidence>
<sequence length="297" mass="32376">MSVSDENWQKMFDDDSETNTWAKKKDGLKARDDKIDWEKEWESWRKARKALIKETGKWATLSKDLKKPVATSAAAQRIRELTRAAQAAVRQAASEPTVGPTKITDAIRTKLKDALCAGKAAWKNSPATCDMTNPPESKSTACDKTHAGRSLLSDMLCLCATVTNGECLQNAAARSLLSVKNMQSEALAELLENCPTHDDTTPAAQQLADGLTAFQTVVGQGKDVDGAVIFGGDVTTGCDKPASSCVDYQEQFKKSAKCFGDIAWLVKIRQALAMQATYKQHLADKKRTAELLQKSTS</sequence>
<dbReference type="InterPro" id="IPR025932">
    <property type="entry name" value="Trypano_VSG_B_N_dom"/>
</dbReference>
<keyword evidence="8" id="KW-0449">Lipoprotein</keyword>
<dbReference type="GeneID" id="92376944"/>
<dbReference type="AlphaFoldDB" id="A0A1G4IGA2"/>
<dbReference type="GO" id="GO:0098552">
    <property type="term" value="C:side of membrane"/>
    <property type="evidence" value="ECO:0007669"/>
    <property type="project" value="UniProtKB-KW"/>
</dbReference>
<gene>
    <name evidence="10" type="ORF">TEOVI_000300400</name>
</gene>
<proteinExistence type="predicted"/>
<reference evidence="10" key="1">
    <citation type="submission" date="2016-09" db="EMBL/GenBank/DDBJ databases">
        <authorList>
            <person name="Hebert L."/>
            <person name="Moumen B."/>
        </authorList>
    </citation>
    <scope>NUCLEOTIDE SEQUENCE [LARGE SCALE GENOMIC DNA]</scope>
    <source>
        <strain evidence="10">OVI</strain>
    </source>
</reference>
<keyword evidence="11" id="KW-1185">Reference proteome</keyword>
<dbReference type="Proteomes" id="UP000195570">
    <property type="component" value="Unassembled WGS sequence"/>
</dbReference>
<keyword evidence="3" id="KW-1003">Cell membrane</keyword>
<comment type="caution">
    <text evidence="10">The sequence shown here is derived from an EMBL/GenBank/DDBJ whole genome shotgun (WGS) entry which is preliminary data.</text>
</comment>
<organism evidence="10 11">
    <name type="scientific">Trypanosoma equiperdum</name>
    <dbReference type="NCBI Taxonomy" id="5694"/>
    <lineage>
        <taxon>Eukaryota</taxon>
        <taxon>Discoba</taxon>
        <taxon>Euglenozoa</taxon>
        <taxon>Kinetoplastea</taxon>
        <taxon>Metakinetoplastina</taxon>
        <taxon>Trypanosomatida</taxon>
        <taxon>Trypanosomatidae</taxon>
        <taxon>Trypanosoma</taxon>
    </lineage>
</organism>